<evidence type="ECO:0000313" key="3">
    <source>
        <dbReference type="Proteomes" id="UP001055247"/>
    </source>
</evidence>
<dbReference type="NCBIfam" id="TIGR01444">
    <property type="entry name" value="fkbM_fam"/>
    <property type="match status" value="1"/>
</dbReference>
<reference evidence="2" key="2">
    <citation type="submission" date="2021-08" db="EMBL/GenBank/DDBJ databases">
        <authorList>
            <person name="Tani A."/>
            <person name="Ola A."/>
            <person name="Ogura Y."/>
            <person name="Katsura K."/>
            <person name="Hayashi T."/>
        </authorList>
    </citation>
    <scope>NUCLEOTIDE SEQUENCE</scope>
    <source>
        <strain evidence="2">DSM 16372</strain>
    </source>
</reference>
<dbReference type="Pfam" id="PF05050">
    <property type="entry name" value="Methyltransf_21"/>
    <property type="match status" value="1"/>
</dbReference>
<gene>
    <name evidence="2" type="ORF">BHAOGJBA_4610</name>
</gene>
<organism evidence="2 3">
    <name type="scientific">Methylobacterium hispanicum</name>
    <dbReference type="NCBI Taxonomy" id="270350"/>
    <lineage>
        <taxon>Bacteria</taxon>
        <taxon>Pseudomonadati</taxon>
        <taxon>Pseudomonadota</taxon>
        <taxon>Alphaproteobacteria</taxon>
        <taxon>Hyphomicrobiales</taxon>
        <taxon>Methylobacteriaceae</taxon>
        <taxon>Methylobacterium</taxon>
    </lineage>
</organism>
<keyword evidence="3" id="KW-1185">Reference proteome</keyword>
<name>A0AAV4ZT28_9HYPH</name>
<reference evidence="2" key="1">
    <citation type="journal article" date="2016" name="Front. Microbiol.">
        <title>Genome Sequence of the Piezophilic, Mesophilic Sulfate-Reducing Bacterium Desulfovibrio indicus J2T.</title>
        <authorList>
            <person name="Cao J."/>
            <person name="Maignien L."/>
            <person name="Shao Z."/>
            <person name="Alain K."/>
            <person name="Jebbar M."/>
        </authorList>
    </citation>
    <scope>NUCLEOTIDE SEQUENCE</scope>
    <source>
        <strain evidence="2">DSM 16372</strain>
    </source>
</reference>
<dbReference type="InterPro" id="IPR006342">
    <property type="entry name" value="FkbM_mtfrase"/>
</dbReference>
<dbReference type="EMBL" id="BPQO01000023">
    <property type="protein sequence ID" value="GJD91064.1"/>
    <property type="molecule type" value="Genomic_DNA"/>
</dbReference>
<comment type="caution">
    <text evidence="2">The sequence shown here is derived from an EMBL/GenBank/DDBJ whole genome shotgun (WGS) entry which is preliminary data.</text>
</comment>
<protein>
    <recommendedName>
        <fullName evidence="1">Methyltransferase FkbM domain-containing protein</fullName>
    </recommendedName>
</protein>
<dbReference type="AlphaFoldDB" id="A0AAV4ZT28"/>
<feature type="domain" description="Methyltransferase FkbM" evidence="1">
    <location>
        <begin position="107"/>
        <end position="247"/>
    </location>
</feature>
<evidence type="ECO:0000259" key="1">
    <source>
        <dbReference type="Pfam" id="PF05050"/>
    </source>
</evidence>
<dbReference type="PANTHER" id="PTHR34203:SF15">
    <property type="entry name" value="SLL1173 PROTEIN"/>
    <property type="match status" value="1"/>
</dbReference>
<dbReference type="InterPro" id="IPR029063">
    <property type="entry name" value="SAM-dependent_MTases_sf"/>
</dbReference>
<evidence type="ECO:0000313" key="2">
    <source>
        <dbReference type="EMBL" id="GJD91064.1"/>
    </source>
</evidence>
<accession>A0AAV4ZT28</accession>
<dbReference type="SUPFAM" id="SSF53335">
    <property type="entry name" value="S-adenosyl-L-methionine-dependent methyltransferases"/>
    <property type="match status" value="1"/>
</dbReference>
<proteinExistence type="predicted"/>
<dbReference type="Gene3D" id="3.40.50.150">
    <property type="entry name" value="Vaccinia Virus protein VP39"/>
    <property type="match status" value="1"/>
</dbReference>
<dbReference type="Proteomes" id="UP001055247">
    <property type="component" value="Unassembled WGS sequence"/>
</dbReference>
<dbReference type="InterPro" id="IPR052514">
    <property type="entry name" value="SAM-dependent_MTase"/>
</dbReference>
<dbReference type="PANTHER" id="PTHR34203">
    <property type="entry name" value="METHYLTRANSFERASE, FKBM FAMILY PROTEIN"/>
    <property type="match status" value="1"/>
</dbReference>
<sequence length="311" mass="33685">MPGATQRRHGVGTVEVNVFVAQQRGRSLMSLALDEALYRLVSALQRRSLRKGMFGTPMIVSSSDLIGHRIISTGHFESREIEGFDFILADPRGAIGEDIDWTGSFVDVGANIGIYSIRYGARFERTFAVEANPLTFDILKANLSLADVGTVTPICSGASDRQGTASLQVPTAGLLGWARLGEDIDWQARSVTIPVAPLDDLLDAQGPRSRVSLMKIDVEGHERQVLLGARRILERDAPVVFYEALSGADGQACSRILLDAGYDGFFTLKRPLNVLAPWRAQPVRFEAVDPARIDAAPLICAIKRGAAKAVA</sequence>